<evidence type="ECO:0000313" key="4">
    <source>
        <dbReference type="Proteomes" id="UP001222932"/>
    </source>
</evidence>
<keyword evidence="2" id="KW-1133">Transmembrane helix</keyword>
<gene>
    <name evidence="3" type="ORF">CspeluHIS016_0104210</name>
</gene>
<organism evidence="3 4">
    <name type="scientific">Cutaneotrichosporon spelunceum</name>
    <dbReference type="NCBI Taxonomy" id="1672016"/>
    <lineage>
        <taxon>Eukaryota</taxon>
        <taxon>Fungi</taxon>
        <taxon>Dikarya</taxon>
        <taxon>Basidiomycota</taxon>
        <taxon>Agaricomycotina</taxon>
        <taxon>Tremellomycetes</taxon>
        <taxon>Trichosporonales</taxon>
        <taxon>Trichosporonaceae</taxon>
        <taxon>Cutaneotrichosporon</taxon>
    </lineage>
</organism>
<accession>A0AAD3TNB6</accession>
<feature type="transmembrane region" description="Helical" evidence="2">
    <location>
        <begin position="45"/>
        <end position="65"/>
    </location>
</feature>
<keyword evidence="4" id="KW-1185">Reference proteome</keyword>
<feature type="region of interest" description="Disordered" evidence="1">
    <location>
        <begin position="16"/>
        <end position="35"/>
    </location>
</feature>
<sequence length="84" mass="9393">MFRTGLRTAAPLARHTQVRATSSNAHRQPVKGKFRSMMERVPKDVYPLIIAVSSVCALGLFTMGWKLSSDPTLRRGPDHEKKSN</sequence>
<protein>
    <submittedName>
        <fullName evidence="3">Uncharacterized protein</fullName>
    </submittedName>
</protein>
<evidence type="ECO:0000256" key="2">
    <source>
        <dbReference type="SAM" id="Phobius"/>
    </source>
</evidence>
<evidence type="ECO:0000313" key="3">
    <source>
        <dbReference type="EMBL" id="GMK53835.1"/>
    </source>
</evidence>
<evidence type="ECO:0000256" key="1">
    <source>
        <dbReference type="SAM" id="MobiDB-lite"/>
    </source>
</evidence>
<reference evidence="3" key="2">
    <citation type="submission" date="2023-06" db="EMBL/GenBank/DDBJ databases">
        <authorList>
            <person name="Kobayashi Y."/>
            <person name="Kayamori A."/>
            <person name="Aoki K."/>
            <person name="Shiwa Y."/>
            <person name="Fujita N."/>
            <person name="Sugita T."/>
            <person name="Iwasaki W."/>
            <person name="Tanaka N."/>
            <person name="Takashima M."/>
        </authorList>
    </citation>
    <scope>NUCLEOTIDE SEQUENCE</scope>
    <source>
        <strain evidence="3">HIS016</strain>
    </source>
</reference>
<dbReference type="Proteomes" id="UP001222932">
    <property type="component" value="Unassembled WGS sequence"/>
</dbReference>
<dbReference type="AlphaFoldDB" id="A0AAD3TNB6"/>
<keyword evidence="2" id="KW-0812">Transmembrane</keyword>
<name>A0AAD3TNB6_9TREE</name>
<keyword evidence="2" id="KW-0472">Membrane</keyword>
<dbReference type="EMBL" id="BTCM01000001">
    <property type="protein sequence ID" value="GMK53835.1"/>
    <property type="molecule type" value="Genomic_DNA"/>
</dbReference>
<reference evidence="3" key="1">
    <citation type="journal article" date="2023" name="BMC Genomics">
        <title>Chromosome-level genome assemblies of Cutaneotrichosporon spp. (Trichosporonales, Basidiomycota) reveal imbalanced evolution between nucleotide sequences and chromosome synteny.</title>
        <authorList>
            <person name="Kobayashi Y."/>
            <person name="Kayamori A."/>
            <person name="Aoki K."/>
            <person name="Shiwa Y."/>
            <person name="Matsutani M."/>
            <person name="Fujita N."/>
            <person name="Sugita T."/>
            <person name="Iwasaki W."/>
            <person name="Tanaka N."/>
            <person name="Takashima M."/>
        </authorList>
    </citation>
    <scope>NUCLEOTIDE SEQUENCE</scope>
    <source>
        <strain evidence="3">HIS016</strain>
    </source>
</reference>
<proteinExistence type="predicted"/>
<comment type="caution">
    <text evidence="3">The sequence shown here is derived from an EMBL/GenBank/DDBJ whole genome shotgun (WGS) entry which is preliminary data.</text>
</comment>